<dbReference type="Pfam" id="PF00665">
    <property type="entry name" value="rve"/>
    <property type="match status" value="1"/>
</dbReference>
<keyword evidence="4" id="KW-1185">Reference proteome</keyword>
<accession>A0ABW0LQ37</accession>
<comment type="caution">
    <text evidence="3">The sequence shown here is derived from an EMBL/GenBank/DDBJ whole genome shotgun (WGS) entry which is preliminary data.</text>
</comment>
<sequence>MNTLRKEYPVTLLCKTIGVSTSGYYAYLKRPKKELTDRDKKDIEAIKKLYKKSKGTYGAKRIAGELRSNNHIINHKRVDRLMKELNIKSKIRQVKTKKEEKVNSAGFVYNNLLNRDFDAAFPNKKWVTDITELNVMNNKMYISALMDLFNREIISLVISDSPNLELISDTIHQAMRKRNLKDLKDVIIHSDQGSVYRSYDHKKLSKKLKFTPSMSRKANCWDNAVIESFFSHLKTEFVCHYSIESLEQVKNDLTKFVEYFNTERSQKRLGYLNPTSYFEAHYLAV</sequence>
<dbReference type="InterPro" id="IPR025948">
    <property type="entry name" value="HTH-like_dom"/>
</dbReference>
<dbReference type="Pfam" id="PF13333">
    <property type="entry name" value="rve_2"/>
    <property type="match status" value="1"/>
</dbReference>
<evidence type="ECO:0000313" key="4">
    <source>
        <dbReference type="Proteomes" id="UP001596147"/>
    </source>
</evidence>
<reference evidence="4" key="1">
    <citation type="journal article" date="2019" name="Int. J. Syst. Evol. Microbiol.">
        <title>The Global Catalogue of Microorganisms (GCM) 10K type strain sequencing project: providing services to taxonomists for standard genome sequencing and annotation.</title>
        <authorList>
            <consortium name="The Broad Institute Genomics Platform"/>
            <consortium name="The Broad Institute Genome Sequencing Center for Infectious Disease"/>
            <person name="Wu L."/>
            <person name="Ma J."/>
        </authorList>
    </citation>
    <scope>NUCLEOTIDE SEQUENCE [LARGE SCALE GENOMIC DNA]</scope>
    <source>
        <strain evidence="4">CGMCC 1.12237</strain>
    </source>
</reference>
<dbReference type="Pfam" id="PF13276">
    <property type="entry name" value="HTH_21"/>
    <property type="match status" value="1"/>
</dbReference>
<dbReference type="Proteomes" id="UP001596147">
    <property type="component" value="Unassembled WGS sequence"/>
</dbReference>
<dbReference type="SUPFAM" id="SSF53098">
    <property type="entry name" value="Ribonuclease H-like"/>
    <property type="match status" value="1"/>
</dbReference>
<feature type="domain" description="Integrase catalytic" evidence="2">
    <location>
        <begin position="118"/>
        <end position="282"/>
    </location>
</feature>
<gene>
    <name evidence="3" type="ORF">ACFPM4_19030</name>
</gene>
<protein>
    <submittedName>
        <fullName evidence="3">IS3 family transposase</fullName>
    </submittedName>
</protein>
<evidence type="ECO:0000256" key="1">
    <source>
        <dbReference type="ARBA" id="ARBA00002286"/>
    </source>
</evidence>
<dbReference type="Gene3D" id="3.30.420.10">
    <property type="entry name" value="Ribonuclease H-like superfamily/Ribonuclease H"/>
    <property type="match status" value="1"/>
</dbReference>
<dbReference type="RefSeq" id="WP_382355362.1">
    <property type="nucleotide sequence ID" value="NZ_JBHSMC010000035.1"/>
</dbReference>
<dbReference type="PROSITE" id="PS50994">
    <property type="entry name" value="INTEGRASE"/>
    <property type="match status" value="1"/>
</dbReference>
<evidence type="ECO:0000259" key="2">
    <source>
        <dbReference type="PROSITE" id="PS50994"/>
    </source>
</evidence>
<evidence type="ECO:0000313" key="3">
    <source>
        <dbReference type="EMBL" id="MFC5466821.1"/>
    </source>
</evidence>
<dbReference type="PANTHER" id="PTHR46889:SF5">
    <property type="entry name" value="INTEGRASE PROTEIN"/>
    <property type="match status" value="1"/>
</dbReference>
<comment type="function">
    <text evidence="1">Involved in the transposition of the insertion sequence.</text>
</comment>
<dbReference type="InterPro" id="IPR012337">
    <property type="entry name" value="RNaseH-like_sf"/>
</dbReference>
<proteinExistence type="predicted"/>
<dbReference type="NCBIfam" id="NF033516">
    <property type="entry name" value="transpos_IS3"/>
    <property type="match status" value="1"/>
</dbReference>
<organism evidence="3 4">
    <name type="scientific">Lederbergia graminis</name>
    <dbReference type="NCBI Taxonomy" id="735518"/>
    <lineage>
        <taxon>Bacteria</taxon>
        <taxon>Bacillati</taxon>
        <taxon>Bacillota</taxon>
        <taxon>Bacilli</taxon>
        <taxon>Bacillales</taxon>
        <taxon>Bacillaceae</taxon>
        <taxon>Lederbergia</taxon>
    </lineage>
</organism>
<dbReference type="EMBL" id="JBHSMC010000035">
    <property type="protein sequence ID" value="MFC5466821.1"/>
    <property type="molecule type" value="Genomic_DNA"/>
</dbReference>
<dbReference type="PANTHER" id="PTHR46889">
    <property type="entry name" value="TRANSPOSASE INSF FOR INSERTION SEQUENCE IS3B-RELATED"/>
    <property type="match status" value="1"/>
</dbReference>
<dbReference type="InterPro" id="IPR036397">
    <property type="entry name" value="RNaseH_sf"/>
</dbReference>
<dbReference type="InterPro" id="IPR001584">
    <property type="entry name" value="Integrase_cat-core"/>
</dbReference>
<dbReference type="InterPro" id="IPR048020">
    <property type="entry name" value="Transpos_IS3"/>
</dbReference>
<dbReference type="InterPro" id="IPR050900">
    <property type="entry name" value="Transposase_IS3/IS150/IS904"/>
</dbReference>
<name>A0ABW0LQ37_9BACI</name>